<dbReference type="HOGENOM" id="CLU_203573_0_0_1"/>
<proteinExistence type="predicted"/>
<evidence type="ECO:0000313" key="1">
    <source>
        <dbReference type="EMBL" id="KIK91630.1"/>
    </source>
</evidence>
<keyword evidence="2" id="KW-1185">Reference proteome</keyword>
<dbReference type="InParanoid" id="A0A0D0E3I4"/>
<dbReference type="Proteomes" id="UP000054538">
    <property type="component" value="Unassembled WGS sequence"/>
</dbReference>
<name>A0A0D0E3I4_9AGAM</name>
<gene>
    <name evidence="1" type="ORF">PAXRUDRAFT_149071</name>
</gene>
<reference evidence="2" key="2">
    <citation type="submission" date="2015-01" db="EMBL/GenBank/DDBJ databases">
        <title>Evolutionary Origins and Diversification of the Mycorrhizal Mutualists.</title>
        <authorList>
            <consortium name="DOE Joint Genome Institute"/>
            <consortium name="Mycorrhizal Genomics Consortium"/>
            <person name="Kohler A."/>
            <person name="Kuo A."/>
            <person name="Nagy L.G."/>
            <person name="Floudas D."/>
            <person name="Copeland A."/>
            <person name="Barry K.W."/>
            <person name="Cichocki N."/>
            <person name="Veneault-Fourrey C."/>
            <person name="LaButti K."/>
            <person name="Lindquist E.A."/>
            <person name="Lipzen A."/>
            <person name="Lundell T."/>
            <person name="Morin E."/>
            <person name="Murat C."/>
            <person name="Riley R."/>
            <person name="Ohm R."/>
            <person name="Sun H."/>
            <person name="Tunlid A."/>
            <person name="Henrissat B."/>
            <person name="Grigoriev I.V."/>
            <person name="Hibbett D.S."/>
            <person name="Martin F."/>
        </authorList>
    </citation>
    <scope>NUCLEOTIDE SEQUENCE [LARGE SCALE GENOMIC DNA]</scope>
    <source>
        <strain evidence="2">Ve08.2h10</strain>
    </source>
</reference>
<organism evidence="1 2">
    <name type="scientific">Paxillus rubicundulus Ve08.2h10</name>
    <dbReference type="NCBI Taxonomy" id="930991"/>
    <lineage>
        <taxon>Eukaryota</taxon>
        <taxon>Fungi</taxon>
        <taxon>Dikarya</taxon>
        <taxon>Basidiomycota</taxon>
        <taxon>Agaricomycotina</taxon>
        <taxon>Agaricomycetes</taxon>
        <taxon>Agaricomycetidae</taxon>
        <taxon>Boletales</taxon>
        <taxon>Paxilineae</taxon>
        <taxon>Paxillaceae</taxon>
        <taxon>Paxillus</taxon>
    </lineage>
</organism>
<evidence type="ECO:0000313" key="2">
    <source>
        <dbReference type="Proteomes" id="UP000054538"/>
    </source>
</evidence>
<sequence>PIKLFINSADELFGLITTIRQNGRVANHLPWTAFIFKPANWECVNDTHAIISVCLHHSSIQ</sequence>
<accession>A0A0D0E3I4</accession>
<feature type="non-terminal residue" evidence="1">
    <location>
        <position position="1"/>
    </location>
</feature>
<dbReference type="EMBL" id="KN825366">
    <property type="protein sequence ID" value="KIK91630.1"/>
    <property type="molecule type" value="Genomic_DNA"/>
</dbReference>
<reference evidence="1 2" key="1">
    <citation type="submission" date="2014-04" db="EMBL/GenBank/DDBJ databases">
        <authorList>
            <consortium name="DOE Joint Genome Institute"/>
            <person name="Kuo A."/>
            <person name="Kohler A."/>
            <person name="Jargeat P."/>
            <person name="Nagy L.G."/>
            <person name="Floudas D."/>
            <person name="Copeland A."/>
            <person name="Barry K.W."/>
            <person name="Cichocki N."/>
            <person name="Veneault-Fourrey C."/>
            <person name="LaButti K."/>
            <person name="Lindquist E.A."/>
            <person name="Lipzen A."/>
            <person name="Lundell T."/>
            <person name="Morin E."/>
            <person name="Murat C."/>
            <person name="Sun H."/>
            <person name="Tunlid A."/>
            <person name="Henrissat B."/>
            <person name="Grigoriev I.V."/>
            <person name="Hibbett D.S."/>
            <person name="Martin F."/>
            <person name="Nordberg H.P."/>
            <person name="Cantor M.N."/>
            <person name="Hua S.X."/>
        </authorList>
    </citation>
    <scope>NUCLEOTIDE SEQUENCE [LARGE SCALE GENOMIC DNA]</scope>
    <source>
        <strain evidence="1 2">Ve08.2h10</strain>
    </source>
</reference>
<protein>
    <submittedName>
        <fullName evidence="1">Uncharacterized protein</fullName>
    </submittedName>
</protein>
<dbReference type="AlphaFoldDB" id="A0A0D0E3I4"/>